<dbReference type="Pfam" id="PF08823">
    <property type="entry name" value="PG_binding_2"/>
    <property type="match status" value="1"/>
</dbReference>
<comment type="caution">
    <text evidence="2">The sequence shown here is derived from an EMBL/GenBank/DDBJ whole genome shotgun (WGS) entry which is preliminary data.</text>
</comment>
<feature type="domain" description="Putative peptidoglycan binding" evidence="1">
    <location>
        <begin position="222"/>
        <end position="286"/>
    </location>
</feature>
<dbReference type="SUPFAM" id="SSF56235">
    <property type="entry name" value="N-terminal nucleophile aminohydrolases (Ntn hydrolases)"/>
    <property type="match status" value="1"/>
</dbReference>
<sequence length="294" mass="31707">MERTGSSMTYSIIGRDRDRGEIGCAVQSKFPGVSSIVLHARGGVGAVTTQGFADPCAAAKILDLIERGAKADEAVTIAVRDLDGVSERQFGVMAMHGEGVGHTGAAMDDWNGFAACIPGKECIVGGNALSGETVLTAMIEAFEATSELRLPDRLIAALRAGRDAGGELRGEQAAGLLVVKEEGGYGGLSDRMVDIQIYDHESPIEELARCFKLHRMSYFPSDPDKMVPIEDDTADFLKTLLQRQGHETSDGGEWTEADTDGLARFMGEANYDNRIHYDGRIDSEVLDDLRRRHG</sequence>
<dbReference type="Proteomes" id="UP000215405">
    <property type="component" value="Unassembled WGS sequence"/>
</dbReference>
<dbReference type="Gene3D" id="3.60.20.10">
    <property type="entry name" value="Glutamine Phosphoribosylpyrophosphate, subunit 1, domain 1"/>
    <property type="match status" value="1"/>
</dbReference>
<reference evidence="3" key="1">
    <citation type="journal article" date="2017" name="Int. J. Syst. Evol. Microbiol.">
        <title>Notoacmeibacter marinus gen. nov., sp. nov., isolated from the gut of a limpet and proposal of Notoacmeibacteraceae fam. nov. in the order Rhizobiales of the class Alphaproteobacteria.</title>
        <authorList>
            <person name="Huang Z."/>
            <person name="Guo F."/>
            <person name="Lai Q."/>
        </authorList>
    </citation>
    <scope>NUCLEOTIDE SEQUENCE [LARGE SCALE GENOMIC DNA]</scope>
    <source>
        <strain evidence="3">XMTR2A4</strain>
    </source>
</reference>
<dbReference type="PANTHER" id="PTHR39328:SF1">
    <property type="entry name" value="BLL2871 PROTEIN"/>
    <property type="match status" value="1"/>
</dbReference>
<protein>
    <recommendedName>
        <fullName evidence="1">Putative peptidoglycan binding domain-containing protein</fullName>
    </recommendedName>
</protein>
<gene>
    <name evidence="2" type="ORF">B7H23_05595</name>
</gene>
<evidence type="ECO:0000259" key="1">
    <source>
        <dbReference type="Pfam" id="PF08823"/>
    </source>
</evidence>
<dbReference type="Pfam" id="PF06267">
    <property type="entry name" value="DUF1028"/>
    <property type="match status" value="1"/>
</dbReference>
<dbReference type="AlphaFoldDB" id="A0A231V2J4"/>
<evidence type="ECO:0000313" key="3">
    <source>
        <dbReference type="Proteomes" id="UP000215405"/>
    </source>
</evidence>
<dbReference type="PANTHER" id="PTHR39328">
    <property type="entry name" value="BLL2871 PROTEIN"/>
    <property type="match status" value="1"/>
</dbReference>
<name>A0A231V2J4_9HYPH</name>
<dbReference type="EMBL" id="NBYO01000001">
    <property type="protein sequence ID" value="OXT02374.1"/>
    <property type="molecule type" value="Genomic_DNA"/>
</dbReference>
<proteinExistence type="predicted"/>
<organism evidence="2 3">
    <name type="scientific">Notoacmeibacter marinus</name>
    <dbReference type="NCBI Taxonomy" id="1876515"/>
    <lineage>
        <taxon>Bacteria</taxon>
        <taxon>Pseudomonadati</taxon>
        <taxon>Pseudomonadota</taxon>
        <taxon>Alphaproteobacteria</taxon>
        <taxon>Hyphomicrobiales</taxon>
        <taxon>Notoacmeibacteraceae</taxon>
        <taxon>Notoacmeibacter</taxon>
    </lineage>
</organism>
<keyword evidence="3" id="KW-1185">Reference proteome</keyword>
<accession>A0A231V2J4</accession>
<dbReference type="InterPro" id="IPR014927">
    <property type="entry name" value="PG-bd_2"/>
</dbReference>
<evidence type="ECO:0000313" key="2">
    <source>
        <dbReference type="EMBL" id="OXT02374.1"/>
    </source>
</evidence>
<dbReference type="InterPro" id="IPR010430">
    <property type="entry name" value="DUF1028"/>
</dbReference>
<dbReference type="InterPro" id="IPR029055">
    <property type="entry name" value="Ntn_hydrolases_N"/>
</dbReference>